<dbReference type="AlphaFoldDB" id="A0A928UZC8"/>
<comment type="caution">
    <text evidence="2">The sequence shown here is derived from an EMBL/GenBank/DDBJ whole genome shotgun (WGS) entry which is preliminary data.</text>
</comment>
<dbReference type="InterPro" id="IPR029045">
    <property type="entry name" value="ClpP/crotonase-like_dom_sf"/>
</dbReference>
<dbReference type="PANTHER" id="PTHR32060">
    <property type="entry name" value="TAIL-SPECIFIC PROTEASE"/>
    <property type="match status" value="1"/>
</dbReference>
<name>A0A928UZC8_9SPHI</name>
<evidence type="ECO:0000259" key="1">
    <source>
        <dbReference type="SMART" id="SM00245"/>
    </source>
</evidence>
<dbReference type="PANTHER" id="PTHR32060:SF30">
    <property type="entry name" value="CARBOXY-TERMINAL PROCESSING PROTEASE CTPA"/>
    <property type="match status" value="1"/>
</dbReference>
<dbReference type="SUPFAM" id="SSF50156">
    <property type="entry name" value="PDZ domain-like"/>
    <property type="match status" value="1"/>
</dbReference>
<dbReference type="SMART" id="SM00245">
    <property type="entry name" value="TSPc"/>
    <property type="match status" value="1"/>
</dbReference>
<organism evidence="2 3">
    <name type="scientific">Sphingobacterium hungaricum</name>
    <dbReference type="NCBI Taxonomy" id="2082723"/>
    <lineage>
        <taxon>Bacteria</taxon>
        <taxon>Pseudomonadati</taxon>
        <taxon>Bacteroidota</taxon>
        <taxon>Sphingobacteriia</taxon>
        <taxon>Sphingobacteriales</taxon>
        <taxon>Sphingobacteriaceae</taxon>
        <taxon>Sphingobacterium</taxon>
    </lineage>
</organism>
<evidence type="ECO:0000313" key="2">
    <source>
        <dbReference type="EMBL" id="MBE8713844.1"/>
    </source>
</evidence>
<dbReference type="PROSITE" id="PS51257">
    <property type="entry name" value="PROKAR_LIPOPROTEIN"/>
    <property type="match status" value="1"/>
</dbReference>
<dbReference type="SUPFAM" id="SSF52096">
    <property type="entry name" value="ClpP/crotonase"/>
    <property type="match status" value="1"/>
</dbReference>
<sequence>MLRFMKISTQASYAAITAMIFCLFLSCKKNESPAPDNSIRNENQLVKDSVFYYFNLYSLWSDGMVPDNESMYAFTDQFDSPSNTLLALKSTTPYKDSYAGSIDRFSYIENITNASPNRSFGIYAAIGAVSENLAYPIVYFVDGNSPAKIAGIKRSDKILTVNNQDLKISISCDANGCRPLNDTQYESVIKTLFTAMHQQSMQLKIKNAESAETSVKLDAKLYTPNSIIENQIFEYPNKNIGYLALSSFQDLDTNNERKIELNQIFSGFEDGQINDLVFDLRYNSGGSVSTAEYLANKLINEASASALMYSYELNPYLTKNPNHANYSFEPIYFKKNSTLNLNTVYFLVTDATASASELLIHVLKPYMNVVVVAENSSTYGKPVGFFKQEIMNKIALWVASFKFINAQGETDYWNGFAATIGNVPDNLFYDFGDKDEPMLARAISHSVGNNKISKNTKAITEINSIRNTKLGFVNLISDKYMLDRKEFRH</sequence>
<dbReference type="GO" id="GO:0006508">
    <property type="term" value="P:proteolysis"/>
    <property type="evidence" value="ECO:0007669"/>
    <property type="project" value="InterPro"/>
</dbReference>
<dbReference type="InterPro" id="IPR036034">
    <property type="entry name" value="PDZ_sf"/>
</dbReference>
<protein>
    <recommendedName>
        <fullName evidence="1">Tail specific protease domain-containing protein</fullName>
    </recommendedName>
</protein>
<dbReference type="GO" id="GO:0004175">
    <property type="term" value="F:endopeptidase activity"/>
    <property type="evidence" value="ECO:0007669"/>
    <property type="project" value="TreeGrafter"/>
</dbReference>
<gene>
    <name evidence="2" type="ORF">C4F49_09140</name>
</gene>
<keyword evidence="3" id="KW-1185">Reference proteome</keyword>
<dbReference type="Gene3D" id="2.30.42.10">
    <property type="match status" value="1"/>
</dbReference>
<dbReference type="Proteomes" id="UP000616201">
    <property type="component" value="Unassembled WGS sequence"/>
</dbReference>
<proteinExistence type="predicted"/>
<dbReference type="Pfam" id="PF03572">
    <property type="entry name" value="Peptidase_S41"/>
    <property type="match status" value="1"/>
</dbReference>
<dbReference type="GO" id="GO:0008236">
    <property type="term" value="F:serine-type peptidase activity"/>
    <property type="evidence" value="ECO:0007669"/>
    <property type="project" value="InterPro"/>
</dbReference>
<dbReference type="GO" id="GO:0030288">
    <property type="term" value="C:outer membrane-bounded periplasmic space"/>
    <property type="evidence" value="ECO:0007669"/>
    <property type="project" value="TreeGrafter"/>
</dbReference>
<accession>A0A928UZC8</accession>
<reference evidence="2" key="1">
    <citation type="submission" date="2018-02" db="EMBL/GenBank/DDBJ databases">
        <authorList>
            <person name="Vasarhelyi B.M."/>
            <person name="Deshmukh S."/>
            <person name="Balint B."/>
            <person name="Kukolya J."/>
        </authorList>
    </citation>
    <scope>NUCLEOTIDE SEQUENCE</scope>
    <source>
        <strain evidence="2">KB22</strain>
    </source>
</reference>
<dbReference type="InterPro" id="IPR005151">
    <property type="entry name" value="Tail-specific_protease"/>
</dbReference>
<dbReference type="GO" id="GO:0007165">
    <property type="term" value="P:signal transduction"/>
    <property type="evidence" value="ECO:0007669"/>
    <property type="project" value="TreeGrafter"/>
</dbReference>
<dbReference type="Gene3D" id="3.90.226.10">
    <property type="entry name" value="2-enoyl-CoA Hydratase, Chain A, domain 1"/>
    <property type="match status" value="1"/>
</dbReference>
<dbReference type="EMBL" id="PRDK01000005">
    <property type="protein sequence ID" value="MBE8713844.1"/>
    <property type="molecule type" value="Genomic_DNA"/>
</dbReference>
<feature type="domain" description="Tail specific protease" evidence="1">
    <location>
        <begin position="214"/>
        <end position="424"/>
    </location>
</feature>
<dbReference type="Gene3D" id="3.30.750.170">
    <property type="match status" value="1"/>
</dbReference>
<evidence type="ECO:0000313" key="3">
    <source>
        <dbReference type="Proteomes" id="UP000616201"/>
    </source>
</evidence>